<accession>A0A3Q8Q902</accession>
<feature type="transmembrane region" description="Helical" evidence="1">
    <location>
        <begin position="114"/>
        <end position="136"/>
    </location>
</feature>
<name>A0A3Q8Q902_9VIRU</name>
<keyword evidence="1" id="KW-0472">Membrane</keyword>
<dbReference type="EMBL" id="MK064562">
    <property type="protein sequence ID" value="AZI75709.1"/>
    <property type="molecule type" value="Genomic_DNA"/>
</dbReference>
<keyword evidence="1" id="KW-1133">Transmembrane helix</keyword>
<evidence type="ECO:0000313" key="2">
    <source>
        <dbReference type="EMBL" id="AZI75709.1"/>
    </source>
</evidence>
<organism evidence="2">
    <name type="scientific">Sulfolobales Beppu filamentous phage 1</name>
    <dbReference type="NCBI Taxonomy" id="2493122"/>
    <lineage>
        <taxon>Viruses</taxon>
        <taxon>Adnaviria</taxon>
        <taxon>Zilligvirae</taxon>
        <taxon>Taleaviricota</taxon>
        <taxon>Tokiviricetes</taxon>
        <taxon>Ligamenvirales</taxon>
        <taxon>Lipothrixviridae</taxon>
        <taxon>Alphalipothrixvirus</taxon>
        <taxon>Alphalipothrixvirus beppuense</taxon>
    </lineage>
</organism>
<reference evidence="2" key="1">
    <citation type="journal article" date="2018" name="Environ. Microbiol.">
        <title>New archaeal viruses discovered by metagenomic analysis of viral communities in enrichment cultures.</title>
        <authorList>
            <person name="Liu Y."/>
            <person name="Brandt D."/>
            <person name="Ishino S."/>
            <person name="Ishino Y."/>
            <person name="Koonin E.V."/>
            <person name="Kalinowski J."/>
            <person name="Krupovic M."/>
            <person name="Prangishvili D."/>
        </authorList>
    </citation>
    <scope>NUCLEOTIDE SEQUENCE [LARGE SCALE GENOMIC DNA]</scope>
</reference>
<feature type="transmembrane region" description="Helical" evidence="1">
    <location>
        <begin position="7"/>
        <end position="30"/>
    </location>
</feature>
<dbReference type="Proteomes" id="UP000267912">
    <property type="component" value="Segment"/>
</dbReference>
<protein>
    <submittedName>
        <fullName evidence="2">Uncharacterized protein</fullName>
    </submittedName>
</protein>
<keyword evidence="1" id="KW-0812">Transmembrane</keyword>
<proteinExistence type="predicted"/>
<sequence>MSKIYILFWQAFSLPIAYIVTNVYLNIGNYVVQLDKFFHVKFLFNLPESWFLALIIFLAIFIFPNFYVFISLHFMKKDFINRKIQQDIHIKPYEQYIEINNMSYTIRDTLDNQLICFILVSVLSFIINYSSLILLLLYSVTLIIISMVYVEGSLIVINPYLRFKYNIFILRSGDKTLYIIMEKEKEFERPRFSEYVIDWYYDHFILIGFKDIRDKFTFI</sequence>
<feature type="transmembrane region" description="Helical" evidence="1">
    <location>
        <begin position="50"/>
        <end position="75"/>
    </location>
</feature>
<evidence type="ECO:0000256" key="1">
    <source>
        <dbReference type="SAM" id="Phobius"/>
    </source>
</evidence>
<feature type="transmembrane region" description="Helical" evidence="1">
    <location>
        <begin position="142"/>
        <end position="161"/>
    </location>
</feature>
<gene>
    <name evidence="2" type="ORF">SBFV1_gp08</name>
</gene>